<feature type="compositionally biased region" description="Polar residues" evidence="10">
    <location>
        <begin position="630"/>
        <end position="642"/>
    </location>
</feature>
<feature type="region of interest" description="Disordered" evidence="10">
    <location>
        <begin position="698"/>
        <end position="722"/>
    </location>
</feature>
<dbReference type="AlphaFoldDB" id="A0ABD1H303"/>
<dbReference type="FunFam" id="1.20.58.1520:FF:000002">
    <property type="entry name" value="65-kDa microtubule-associated protein 6"/>
    <property type="match status" value="1"/>
</dbReference>
<dbReference type="GO" id="GO:0005874">
    <property type="term" value="C:microtubule"/>
    <property type="evidence" value="ECO:0007669"/>
    <property type="project" value="UniProtKB-KW"/>
</dbReference>
<evidence type="ECO:0000313" key="12">
    <source>
        <dbReference type="Proteomes" id="UP001567538"/>
    </source>
</evidence>
<evidence type="ECO:0000256" key="10">
    <source>
        <dbReference type="SAM" id="MobiDB-lite"/>
    </source>
</evidence>
<protein>
    <submittedName>
        <fullName evidence="11">65-kDa microtubule-associated protein 3-like isoform X4</fullName>
    </submittedName>
</protein>
<feature type="compositionally biased region" description="Basic and acidic residues" evidence="10">
    <location>
        <begin position="605"/>
        <end position="616"/>
    </location>
</feature>
<dbReference type="GO" id="GO:0005634">
    <property type="term" value="C:nucleus"/>
    <property type="evidence" value="ECO:0007669"/>
    <property type="project" value="UniProtKB-SubCell"/>
</dbReference>
<reference evidence="11 12" key="1">
    <citation type="submission" date="2024-06" db="EMBL/GenBank/DDBJ databases">
        <title>A chromosome level genome sequence of Diviner's sage (Salvia divinorum).</title>
        <authorList>
            <person name="Ford S.A."/>
            <person name="Ro D.-K."/>
            <person name="Ness R.W."/>
            <person name="Phillips M.A."/>
        </authorList>
    </citation>
    <scope>NUCLEOTIDE SEQUENCE [LARGE SCALE GENOMIC DNA]</scope>
    <source>
        <strain evidence="11">SAF-2024a</strain>
        <tissue evidence="11">Leaf</tissue>
    </source>
</reference>
<evidence type="ECO:0000256" key="4">
    <source>
        <dbReference type="ARBA" id="ARBA00022490"/>
    </source>
</evidence>
<keyword evidence="5" id="KW-0597">Phosphoprotein</keyword>
<proteinExistence type="inferred from homology"/>
<dbReference type="Proteomes" id="UP001567538">
    <property type="component" value="Unassembled WGS sequence"/>
</dbReference>
<keyword evidence="6" id="KW-0493">Microtubule</keyword>
<dbReference type="Pfam" id="PF03999">
    <property type="entry name" value="MAP65_ASE1"/>
    <property type="match status" value="1"/>
</dbReference>
<comment type="similarity">
    <text evidence="3">Belongs to the MAP65/ASE1 family.</text>
</comment>
<comment type="caution">
    <text evidence="11">The sequence shown here is derived from an EMBL/GenBank/DDBJ whole genome shotgun (WGS) entry which is preliminary data.</text>
</comment>
<dbReference type="PANTHER" id="PTHR19321">
    <property type="entry name" value="PROTEIN REGULATOR OF CYTOKINESIS 1 PRC1-RELATED"/>
    <property type="match status" value="1"/>
</dbReference>
<keyword evidence="7" id="KW-0206">Cytoskeleton</keyword>
<evidence type="ECO:0000256" key="3">
    <source>
        <dbReference type="ARBA" id="ARBA00006187"/>
    </source>
</evidence>
<feature type="compositionally biased region" description="Polar residues" evidence="10">
    <location>
        <begin position="707"/>
        <end position="720"/>
    </location>
</feature>
<evidence type="ECO:0000256" key="5">
    <source>
        <dbReference type="ARBA" id="ARBA00022553"/>
    </source>
</evidence>
<name>A0ABD1H303_SALDI</name>
<dbReference type="PANTHER" id="PTHR19321:SF7">
    <property type="entry name" value="65-KDA MICROTUBULE-ASSOCIATED PROTEIN 3"/>
    <property type="match status" value="1"/>
</dbReference>
<keyword evidence="12" id="KW-1185">Reference proteome</keyword>
<evidence type="ECO:0000256" key="9">
    <source>
        <dbReference type="SAM" id="Coils"/>
    </source>
</evidence>
<feature type="region of interest" description="Disordered" evidence="10">
    <location>
        <begin position="605"/>
        <end position="646"/>
    </location>
</feature>
<evidence type="ECO:0000256" key="2">
    <source>
        <dbReference type="ARBA" id="ARBA00004245"/>
    </source>
</evidence>
<sequence>MSACHGNVLLRMQSAFGSLLYELQLIWEEIGESDDERDRMIAELEQECLEVFRRKVDQVNMRRAQLRLAIADAEAEFAAICSEIGEQPVHIRQSDRKPESLKAELRMIQPLIEELRKRKNARKNQVSEVLTEMQNIKNEICSSDGVSSNEPPTIEPDLSIKKLEELHRDLRALQMEKKKCQKMTQDRLNSLHSLCVVLGLDLKKVANEIHPSLGEAKSSKNISNSTIEKLGTAIQQLRELKLQRMQQLQDLTASLLELWNLMDTPIEEQQVFQKVTCKLAASEDEITEPNMLSIDHINYVEAEVSRLEELKESKMKELVLKKRAELEDICRKTHLTPERESAMAMAIAMHATESGSVDAACVLDAIELQIARAKEEALSRKEILEKVEKWMAAREEESWLEKYNRDGNRYNAGRGAHLTLKRAEKARALVNKLPAMMDTIASKILAWENERGIEFIYDGVRLLTILEGYKVLRKDKEIQRKRQRDQKKHHGQLLTEQEAVYGSKPSAIKNSNVKKAPRLSYAGASNRKLSLGEPMLQSHVTPAAKVLPNIRTTKKNECINQKSPRLSYAGASSRKVSLVEPMLQSHVTPAVKVIPNIRTTKKNECMNQNRKDDRHAASSSVQRRGLNRAGVTTKQHSSNLSTAREAERQLMRKPFSPLSSANPSKTAAANVMEDLNRKHNELWQKLLTINRTPPNIKLRAEQENRTPQKTPTTSPLTPGTISIPMPTAVTPASIKMTSIARVEEELEYSFEERRAHFVLPKSPLINVGTK</sequence>
<evidence type="ECO:0000256" key="8">
    <source>
        <dbReference type="ARBA" id="ARBA00023242"/>
    </source>
</evidence>
<gene>
    <name evidence="11" type="ORF">AAHA92_18719</name>
</gene>
<feature type="coiled-coil region" evidence="9">
    <location>
        <begin position="297"/>
        <end position="327"/>
    </location>
</feature>
<evidence type="ECO:0000313" key="11">
    <source>
        <dbReference type="EMBL" id="KAL1550801.1"/>
    </source>
</evidence>
<organism evidence="11 12">
    <name type="scientific">Salvia divinorum</name>
    <name type="common">Maria pastora</name>
    <name type="synonym">Diviner's sage</name>
    <dbReference type="NCBI Taxonomy" id="28513"/>
    <lineage>
        <taxon>Eukaryota</taxon>
        <taxon>Viridiplantae</taxon>
        <taxon>Streptophyta</taxon>
        <taxon>Embryophyta</taxon>
        <taxon>Tracheophyta</taxon>
        <taxon>Spermatophyta</taxon>
        <taxon>Magnoliopsida</taxon>
        <taxon>eudicotyledons</taxon>
        <taxon>Gunneridae</taxon>
        <taxon>Pentapetalae</taxon>
        <taxon>asterids</taxon>
        <taxon>lamiids</taxon>
        <taxon>Lamiales</taxon>
        <taxon>Lamiaceae</taxon>
        <taxon>Nepetoideae</taxon>
        <taxon>Mentheae</taxon>
        <taxon>Salviinae</taxon>
        <taxon>Salvia</taxon>
        <taxon>Salvia subgen. Calosphace</taxon>
    </lineage>
</organism>
<comment type="subcellular location">
    <subcellularLocation>
        <location evidence="2">Cytoplasm</location>
        <location evidence="2">Cytoskeleton</location>
    </subcellularLocation>
    <subcellularLocation>
        <location evidence="1">Nucleus</location>
    </subcellularLocation>
</comment>
<evidence type="ECO:0000256" key="6">
    <source>
        <dbReference type="ARBA" id="ARBA00022701"/>
    </source>
</evidence>
<dbReference type="EMBL" id="JBEAFC010000007">
    <property type="protein sequence ID" value="KAL1550801.1"/>
    <property type="molecule type" value="Genomic_DNA"/>
</dbReference>
<evidence type="ECO:0000256" key="1">
    <source>
        <dbReference type="ARBA" id="ARBA00004123"/>
    </source>
</evidence>
<dbReference type="Gene3D" id="1.20.58.1520">
    <property type="match status" value="1"/>
</dbReference>
<keyword evidence="8" id="KW-0539">Nucleus</keyword>
<keyword evidence="9" id="KW-0175">Coiled coil</keyword>
<dbReference type="InterPro" id="IPR007145">
    <property type="entry name" value="MAP65_Ase1_PRC1"/>
</dbReference>
<evidence type="ECO:0000256" key="7">
    <source>
        <dbReference type="ARBA" id="ARBA00023212"/>
    </source>
</evidence>
<accession>A0ABD1H303</accession>
<keyword evidence="4" id="KW-0963">Cytoplasm</keyword>